<keyword evidence="1" id="KW-0812">Transmembrane</keyword>
<feature type="transmembrane region" description="Helical" evidence="1">
    <location>
        <begin position="120"/>
        <end position="147"/>
    </location>
</feature>
<sequence>MDATPPLSAAPVPPPAPVAPALTAQDIDHLRLLAIFHYVVAGLAAVFGLIFCMHIVMGIAMLSGALPMNSNGQATPLHEQQFMGWMFIIMGGCAVSFGLGLAGFIAYAGRCLKQRRRHMLCMVVAAIACLFTPFGTVLGVFTLVVLLRPQVKAAFEANATSRR</sequence>
<evidence type="ECO:0000256" key="1">
    <source>
        <dbReference type="SAM" id="Phobius"/>
    </source>
</evidence>
<keyword evidence="1" id="KW-1133">Transmembrane helix</keyword>
<reference evidence="2 3" key="1">
    <citation type="journal article" date="2020" name="Antonie Van Leeuwenhoek">
        <title>Stenotrophomonas cyclobalanopsidis sp. nov., isolated from the leaf spot disease of Cyclobalanopsis patelliformis.</title>
        <authorList>
            <person name="Bian D.R."/>
            <person name="Xue H."/>
            <person name="Piao C.G."/>
            <person name="Li Y."/>
        </authorList>
    </citation>
    <scope>NUCLEOTIDE SEQUENCE [LARGE SCALE GENOMIC DNA]</scope>
    <source>
        <strain evidence="2 3">TPQG1-4</strain>
    </source>
</reference>
<keyword evidence="3" id="KW-1185">Reference proteome</keyword>
<organism evidence="2 3">
    <name type="scientific">Stenotrophomonas cyclobalanopsidis</name>
    <dbReference type="NCBI Taxonomy" id="2771362"/>
    <lineage>
        <taxon>Bacteria</taxon>
        <taxon>Pseudomonadati</taxon>
        <taxon>Pseudomonadota</taxon>
        <taxon>Gammaproteobacteria</taxon>
        <taxon>Lysobacterales</taxon>
        <taxon>Lysobacteraceae</taxon>
        <taxon>Stenotrophomonas</taxon>
    </lineage>
</organism>
<feature type="transmembrane region" description="Helical" evidence="1">
    <location>
        <begin position="82"/>
        <end position="108"/>
    </location>
</feature>
<name>A0ABQ6T220_9GAMM</name>
<evidence type="ECO:0008006" key="4">
    <source>
        <dbReference type="Google" id="ProtNLM"/>
    </source>
</evidence>
<evidence type="ECO:0000313" key="2">
    <source>
        <dbReference type="EMBL" id="KAA9000239.1"/>
    </source>
</evidence>
<dbReference type="EMBL" id="VYKI01000007">
    <property type="protein sequence ID" value="KAA9000239.1"/>
    <property type="molecule type" value="Genomic_DNA"/>
</dbReference>
<feature type="transmembrane region" description="Helical" evidence="1">
    <location>
        <begin position="35"/>
        <end position="62"/>
    </location>
</feature>
<accession>A0ABQ6T220</accession>
<proteinExistence type="predicted"/>
<keyword evidence="1" id="KW-0472">Membrane</keyword>
<dbReference type="RefSeq" id="WP_150454236.1">
    <property type="nucleotide sequence ID" value="NZ_VYKI01000007.1"/>
</dbReference>
<dbReference type="Proteomes" id="UP000326367">
    <property type="component" value="Unassembled WGS sequence"/>
</dbReference>
<comment type="caution">
    <text evidence="2">The sequence shown here is derived from an EMBL/GenBank/DDBJ whole genome shotgun (WGS) entry which is preliminary data.</text>
</comment>
<gene>
    <name evidence="2" type="ORF">FJU31_07780</name>
</gene>
<evidence type="ECO:0000313" key="3">
    <source>
        <dbReference type="Proteomes" id="UP000326367"/>
    </source>
</evidence>
<protein>
    <recommendedName>
        <fullName evidence="4">Transmembrane protein</fullName>
    </recommendedName>
</protein>